<gene>
    <name evidence="1" type="ORF">FKZ61_15890</name>
</gene>
<comment type="caution">
    <text evidence="1">The sequence shown here is derived from an EMBL/GenBank/DDBJ whole genome shotgun (WGS) entry which is preliminary data.</text>
</comment>
<sequence length="77" mass="8599">MKQRYTIQAVIYPGEERGYVAECLNLAVVTQGETLDETVRNLREAIQLHLEGENLTDLGLAPHAPVVVTMEMEPVYA</sequence>
<evidence type="ECO:0000313" key="2">
    <source>
        <dbReference type="Proteomes" id="UP000317371"/>
    </source>
</evidence>
<dbReference type="OrthoDB" id="495685at2"/>
<dbReference type="Proteomes" id="UP000317371">
    <property type="component" value="Unassembled WGS sequence"/>
</dbReference>
<dbReference type="PANTHER" id="PTHR34504">
    <property type="entry name" value="ANTITOXIN HICB"/>
    <property type="match status" value="1"/>
</dbReference>
<dbReference type="AlphaFoldDB" id="A0A540VCR5"/>
<dbReference type="RefSeq" id="WP_141611137.1">
    <property type="nucleotide sequence ID" value="NZ_VIGC02000022.1"/>
</dbReference>
<proteinExistence type="predicted"/>
<dbReference type="Gene3D" id="3.30.160.250">
    <property type="match status" value="1"/>
</dbReference>
<dbReference type="PANTHER" id="PTHR34504:SF2">
    <property type="entry name" value="UPF0150 PROTEIN SSL0259"/>
    <property type="match status" value="1"/>
</dbReference>
<dbReference type="InterPro" id="IPR035069">
    <property type="entry name" value="TTHA1013/TTHA0281-like"/>
</dbReference>
<protein>
    <submittedName>
        <fullName evidence="1">Type II toxin-antitoxin system HicB family antitoxin</fullName>
    </submittedName>
</protein>
<accession>A0A540VCR5</accession>
<dbReference type="SUPFAM" id="SSF143100">
    <property type="entry name" value="TTHA1013/TTHA0281-like"/>
    <property type="match status" value="1"/>
</dbReference>
<reference evidence="1 2" key="1">
    <citation type="submission" date="2019-06" db="EMBL/GenBank/DDBJ databases">
        <title>Genome sequence of Litorilinea aerophila BAA-2444.</title>
        <authorList>
            <person name="Maclea K.S."/>
            <person name="Maurais E.G."/>
            <person name="Iannazzi L.C."/>
        </authorList>
    </citation>
    <scope>NUCLEOTIDE SEQUENCE [LARGE SCALE GENOMIC DNA]</scope>
    <source>
        <strain evidence="1 2">ATCC BAA-2444</strain>
    </source>
</reference>
<dbReference type="InterPro" id="IPR051404">
    <property type="entry name" value="TA_system_antitoxin"/>
</dbReference>
<dbReference type="EMBL" id="VIGC01000022">
    <property type="protein sequence ID" value="TQE94566.1"/>
    <property type="molecule type" value="Genomic_DNA"/>
</dbReference>
<organism evidence="1 2">
    <name type="scientific">Litorilinea aerophila</name>
    <dbReference type="NCBI Taxonomy" id="1204385"/>
    <lineage>
        <taxon>Bacteria</taxon>
        <taxon>Bacillati</taxon>
        <taxon>Chloroflexota</taxon>
        <taxon>Caldilineae</taxon>
        <taxon>Caldilineales</taxon>
        <taxon>Caldilineaceae</taxon>
        <taxon>Litorilinea</taxon>
    </lineage>
</organism>
<evidence type="ECO:0000313" key="1">
    <source>
        <dbReference type="EMBL" id="TQE94566.1"/>
    </source>
</evidence>
<dbReference type="InParanoid" id="A0A540VCR5"/>
<keyword evidence="2" id="KW-1185">Reference proteome</keyword>
<name>A0A540VCR5_9CHLR</name>